<dbReference type="Proteomes" id="UP001219518">
    <property type="component" value="Unassembled WGS sequence"/>
</dbReference>
<dbReference type="GO" id="GO:0003743">
    <property type="term" value="F:translation initiation factor activity"/>
    <property type="evidence" value="ECO:0007669"/>
    <property type="project" value="UniProtKB-KW"/>
</dbReference>
<name>A0AAE1H3N7_9NEOP</name>
<protein>
    <submittedName>
        <fullName evidence="2">Eukaryotic translation initiation factor 3 subunit A</fullName>
    </submittedName>
</protein>
<keyword evidence="3" id="KW-1185">Reference proteome</keyword>
<evidence type="ECO:0000313" key="2">
    <source>
        <dbReference type="EMBL" id="KAK3913963.1"/>
    </source>
</evidence>
<accession>A0AAE1H3N7</accession>
<keyword evidence="2" id="KW-0648">Protein biosynthesis</keyword>
<keyword evidence="2" id="KW-0396">Initiation factor</keyword>
<reference evidence="2" key="1">
    <citation type="submission" date="2021-07" db="EMBL/GenBank/DDBJ databases">
        <authorList>
            <person name="Catto M.A."/>
            <person name="Jacobson A."/>
            <person name="Kennedy G."/>
            <person name="Labadie P."/>
            <person name="Hunt B.G."/>
            <person name="Srinivasan R."/>
        </authorList>
    </citation>
    <scope>NUCLEOTIDE SEQUENCE</scope>
    <source>
        <strain evidence="2">PL_HMW_Pooled</strain>
        <tissue evidence="2">Head</tissue>
    </source>
</reference>
<evidence type="ECO:0000313" key="3">
    <source>
        <dbReference type="Proteomes" id="UP001219518"/>
    </source>
</evidence>
<sequence length="91" mass="9967">MLHSSAQFLSVCARAAGSAEAQDEELAPGSNVSIFPYFDFNVPRNVTTAEGQSGFLHCRVEHLGDKSSISEKNRGKKRKKGARNDNAIMRK</sequence>
<gene>
    <name evidence="2" type="ORF">KUF71_023376</name>
</gene>
<proteinExistence type="predicted"/>
<dbReference type="EMBL" id="JAHWGI010000348">
    <property type="protein sequence ID" value="KAK3913963.1"/>
    <property type="molecule type" value="Genomic_DNA"/>
</dbReference>
<evidence type="ECO:0000256" key="1">
    <source>
        <dbReference type="SAM" id="MobiDB-lite"/>
    </source>
</evidence>
<organism evidence="2 3">
    <name type="scientific">Frankliniella fusca</name>
    <dbReference type="NCBI Taxonomy" id="407009"/>
    <lineage>
        <taxon>Eukaryota</taxon>
        <taxon>Metazoa</taxon>
        <taxon>Ecdysozoa</taxon>
        <taxon>Arthropoda</taxon>
        <taxon>Hexapoda</taxon>
        <taxon>Insecta</taxon>
        <taxon>Pterygota</taxon>
        <taxon>Neoptera</taxon>
        <taxon>Paraneoptera</taxon>
        <taxon>Thysanoptera</taxon>
        <taxon>Terebrantia</taxon>
        <taxon>Thripoidea</taxon>
        <taxon>Thripidae</taxon>
        <taxon>Frankliniella</taxon>
    </lineage>
</organism>
<comment type="caution">
    <text evidence="2">The sequence shown here is derived from an EMBL/GenBank/DDBJ whole genome shotgun (WGS) entry which is preliminary data.</text>
</comment>
<reference evidence="2" key="2">
    <citation type="journal article" date="2023" name="BMC Genomics">
        <title>Pest status, molecular evolution, and epigenetic factors derived from the genome assembly of Frankliniella fusca, a thysanopteran phytovirus vector.</title>
        <authorList>
            <person name="Catto M.A."/>
            <person name="Labadie P.E."/>
            <person name="Jacobson A.L."/>
            <person name="Kennedy G.G."/>
            <person name="Srinivasan R."/>
            <person name="Hunt B.G."/>
        </authorList>
    </citation>
    <scope>NUCLEOTIDE SEQUENCE</scope>
    <source>
        <strain evidence="2">PL_HMW_Pooled</strain>
    </source>
</reference>
<dbReference type="AlphaFoldDB" id="A0AAE1H3N7"/>
<feature type="region of interest" description="Disordered" evidence="1">
    <location>
        <begin position="66"/>
        <end position="91"/>
    </location>
</feature>